<gene>
    <name evidence="2" type="ORF">XCCB100_1046</name>
</gene>
<evidence type="ECO:0000313" key="2">
    <source>
        <dbReference type="EMBL" id="CAP50394.1"/>
    </source>
</evidence>
<dbReference type="HOGENOM" id="CLU_2830242_0_0_6"/>
<name>B0RPK9_XANCB</name>
<accession>B0RPK9</accession>
<evidence type="ECO:0000256" key="1">
    <source>
        <dbReference type="SAM" id="MobiDB-lite"/>
    </source>
</evidence>
<organism evidence="2 3">
    <name type="scientific">Xanthomonas campestris pv. campestris (strain B100)</name>
    <dbReference type="NCBI Taxonomy" id="509169"/>
    <lineage>
        <taxon>Bacteria</taxon>
        <taxon>Pseudomonadati</taxon>
        <taxon>Pseudomonadota</taxon>
        <taxon>Gammaproteobacteria</taxon>
        <taxon>Lysobacterales</taxon>
        <taxon>Lysobacteraceae</taxon>
        <taxon>Xanthomonas</taxon>
    </lineage>
</organism>
<sequence length="66" mass="6698">MLHLTTTLGHLGSPPESVSLEASTGQAVPAHEAAYGFVRDAHPLGQGAPGEALIEQGLDLSRGLPA</sequence>
<dbReference type="AlphaFoldDB" id="B0RPK9"/>
<feature type="compositionally biased region" description="Low complexity" evidence="1">
    <location>
        <begin position="1"/>
        <end position="12"/>
    </location>
</feature>
<protein>
    <submittedName>
        <fullName evidence="2">Uncharacterized protein</fullName>
    </submittedName>
</protein>
<dbReference type="KEGG" id="xca:xcc-b100_1046"/>
<evidence type="ECO:0000313" key="3">
    <source>
        <dbReference type="Proteomes" id="UP000001188"/>
    </source>
</evidence>
<proteinExistence type="predicted"/>
<dbReference type="Proteomes" id="UP000001188">
    <property type="component" value="Chromosome"/>
</dbReference>
<dbReference type="EMBL" id="AM920689">
    <property type="protein sequence ID" value="CAP50394.1"/>
    <property type="molecule type" value="Genomic_DNA"/>
</dbReference>
<reference evidence="2 3" key="1">
    <citation type="journal article" date="2008" name="J. Biotechnol.">
        <title>The genome of Xanthomonas campestris pv. campestris B100 and its use for the reconstruction of metabolic pathways involved in xanthan biosynthesis.</title>
        <authorList>
            <person name="Vorholter F.J."/>
            <person name="Schneiker S."/>
            <person name="Goesmann A."/>
            <person name="Krause L."/>
            <person name="Bekel T."/>
            <person name="Kaiser O."/>
            <person name="Linke B."/>
            <person name="Patschkowski T."/>
            <person name="Ruckert C."/>
            <person name="Schmid J."/>
            <person name="Sidhu V.K."/>
            <person name="Sieber V."/>
            <person name="Tauch A."/>
            <person name="Watt S.A."/>
            <person name="Weisshaar B."/>
            <person name="Becker A."/>
            <person name="Niehaus K."/>
            <person name="Puhler A."/>
        </authorList>
    </citation>
    <scope>NUCLEOTIDE SEQUENCE [LARGE SCALE GENOMIC DNA]</scope>
    <source>
        <strain evidence="2 3">B100</strain>
    </source>
</reference>
<feature type="region of interest" description="Disordered" evidence="1">
    <location>
        <begin position="1"/>
        <end position="25"/>
    </location>
</feature>